<evidence type="ECO:0000256" key="6">
    <source>
        <dbReference type="ARBA" id="ARBA00023027"/>
    </source>
</evidence>
<keyword evidence="14" id="KW-1185">Reference proteome</keyword>
<evidence type="ECO:0000256" key="2">
    <source>
        <dbReference type="ARBA" id="ARBA00006601"/>
    </source>
</evidence>
<dbReference type="Pfam" id="PF03720">
    <property type="entry name" value="UDPG_MGDP_dh_C"/>
    <property type="match status" value="1"/>
</dbReference>
<dbReference type="Pfam" id="PF00984">
    <property type="entry name" value="UDPG_MGDP_dh"/>
    <property type="match status" value="1"/>
</dbReference>
<dbReference type="InterPro" id="IPR017476">
    <property type="entry name" value="UDP-Glc/GDP-Man"/>
</dbReference>
<evidence type="ECO:0000256" key="11">
    <source>
        <dbReference type="PIRSR" id="PIRSR500134-3"/>
    </source>
</evidence>
<dbReference type="Pfam" id="PF03721">
    <property type="entry name" value="UDPG_MGDP_dh_N"/>
    <property type="match status" value="1"/>
</dbReference>
<keyword evidence="5 8" id="KW-0560">Oxidoreductase</keyword>
<evidence type="ECO:0000313" key="13">
    <source>
        <dbReference type="EMBL" id="QHI37446.1"/>
    </source>
</evidence>
<dbReference type="AlphaFoldDB" id="A0A7L4ZMK6"/>
<feature type="binding site" evidence="10">
    <location>
        <position position="322"/>
    </location>
    <ligand>
        <name>substrate</name>
    </ligand>
</feature>
<dbReference type="InterPro" id="IPR014027">
    <property type="entry name" value="UDP-Glc/GDP-Man_DH_C"/>
</dbReference>
<dbReference type="InterPro" id="IPR014026">
    <property type="entry name" value="UDP-Glc/GDP-Man_DH_dimer"/>
</dbReference>
<gene>
    <name evidence="13" type="primary">tuaD</name>
    <name evidence="13" type="ORF">IMCC3317_28250</name>
</gene>
<feature type="domain" description="UDP-glucose/GDP-mannose dehydrogenase C-terminal" evidence="12">
    <location>
        <begin position="315"/>
        <end position="417"/>
    </location>
</feature>
<dbReference type="SUPFAM" id="SSF51735">
    <property type="entry name" value="NAD(P)-binding Rossmann-fold domains"/>
    <property type="match status" value="1"/>
</dbReference>
<reference evidence="13 14" key="1">
    <citation type="journal article" date="2013" name="Int. J. Syst. Evol. Microbiol.">
        <title>Kordia antarctica sp. nov., isolated from Antarctic seawater.</title>
        <authorList>
            <person name="Baek K."/>
            <person name="Choi A."/>
            <person name="Kang I."/>
            <person name="Lee K."/>
            <person name="Cho J.C."/>
        </authorList>
    </citation>
    <scope>NUCLEOTIDE SEQUENCE [LARGE SCALE GENOMIC DNA]</scope>
    <source>
        <strain evidence="13 14">IMCC3317</strain>
    </source>
</reference>
<dbReference type="OrthoDB" id="9803238at2"/>
<feature type="binding site" evidence="11">
    <location>
        <position position="35"/>
    </location>
    <ligand>
        <name>NAD(+)</name>
        <dbReference type="ChEBI" id="CHEBI:57540"/>
    </ligand>
</feature>
<accession>A0A7L4ZMK6</accession>
<dbReference type="GO" id="GO:0051287">
    <property type="term" value="F:NAD binding"/>
    <property type="evidence" value="ECO:0007669"/>
    <property type="project" value="InterPro"/>
</dbReference>
<comment type="similarity">
    <text evidence="2 8">Belongs to the UDP-glucose/GDP-mannose dehydrogenase family.</text>
</comment>
<dbReference type="InterPro" id="IPR028357">
    <property type="entry name" value="UDPglc_DH_bac"/>
</dbReference>
<feature type="binding site" evidence="10">
    <location>
        <begin position="150"/>
        <end position="153"/>
    </location>
    <ligand>
        <name>substrate</name>
    </ligand>
</feature>
<name>A0A7L4ZMK6_9FLAO</name>
<sequence>MKITVVGTGYVGLVTGTCLAETGNDVLCVDIDKRKVERMQNKEVPIYEPHLDILFERNINAGRLKFTTSLEEGLAHGKIIFLALPTPEDEDGSADLSYVLGVAENIGKLMTEYRVIVDKSTVPVGTAEKVTSVIAENATVDFDVVSNPEFLREGFAVDDFMKPERIVIGSSSERATELMQRLYKPFVRSGNPILIMDEKSAELTKYASNSFLAAKITFMNEIANFCEKVGADVDKVRIGMGTDSRIGKRFLFPGIGYGGSCFPKDVKALYKSGKDNNYNFQILDAVINVNDKQKTALIPKVVNHLGEDLTGKTIAIWGLSFKPETDDIREAPSLYIIDALLAKGAKLKVFDPEAMDNVKAKLGDKVEYADSMYEAISNTDALIICTEWSIFRTPNFKKLREHLNQPIIFDGRNLYDVADMEKEGFTYFSIGRKEVL</sequence>
<feature type="binding site" evidence="10">
    <location>
        <position position="205"/>
    </location>
    <ligand>
        <name>substrate</name>
    </ligand>
</feature>
<dbReference type="UniPathway" id="UPA00038">
    <property type="reaction ID" value="UER00491"/>
</dbReference>
<evidence type="ECO:0000256" key="8">
    <source>
        <dbReference type="PIRNR" id="PIRNR000124"/>
    </source>
</evidence>
<evidence type="ECO:0000313" key="14">
    <source>
        <dbReference type="Proteomes" id="UP000464657"/>
    </source>
</evidence>
<feature type="binding site" evidence="11">
    <location>
        <position position="264"/>
    </location>
    <ligand>
        <name>NAD(+)</name>
        <dbReference type="ChEBI" id="CHEBI:57540"/>
    </ligand>
</feature>
<dbReference type="NCBIfam" id="TIGR03026">
    <property type="entry name" value="NDP-sugDHase"/>
    <property type="match status" value="1"/>
</dbReference>
<dbReference type="PIRSF" id="PIRSF000124">
    <property type="entry name" value="UDPglc_GDPman_dh"/>
    <property type="match status" value="1"/>
</dbReference>
<comment type="pathway">
    <text evidence="1">Nucleotide-sugar biosynthesis; UDP-alpha-D-glucuronate biosynthesis; UDP-alpha-D-glucuronate from UDP-alpha-D-glucose: step 1/1.</text>
</comment>
<protein>
    <recommendedName>
        <fullName evidence="4 8">UDP-glucose 6-dehydrogenase</fullName>
        <ecNumber evidence="3 8">1.1.1.22</ecNumber>
    </recommendedName>
</protein>
<dbReference type="GO" id="GO:0003979">
    <property type="term" value="F:UDP-glucose 6-dehydrogenase activity"/>
    <property type="evidence" value="ECO:0007669"/>
    <property type="project" value="UniProtKB-EC"/>
</dbReference>
<organism evidence="13 14">
    <name type="scientific">Kordia antarctica</name>
    <dbReference type="NCBI Taxonomy" id="1218801"/>
    <lineage>
        <taxon>Bacteria</taxon>
        <taxon>Pseudomonadati</taxon>
        <taxon>Bacteroidota</taxon>
        <taxon>Flavobacteriia</taxon>
        <taxon>Flavobacteriales</taxon>
        <taxon>Flavobacteriaceae</taxon>
        <taxon>Kordia</taxon>
    </lineage>
</organism>
<feature type="binding site" evidence="11">
    <location>
        <position position="153"/>
    </location>
    <ligand>
        <name>NAD(+)</name>
        <dbReference type="ChEBI" id="CHEBI:57540"/>
    </ligand>
</feature>
<dbReference type="InterPro" id="IPR008927">
    <property type="entry name" value="6-PGluconate_DH-like_C_sf"/>
</dbReference>
<keyword evidence="6 8" id="KW-0520">NAD</keyword>
<dbReference type="GO" id="GO:0000271">
    <property type="term" value="P:polysaccharide biosynthetic process"/>
    <property type="evidence" value="ECO:0007669"/>
    <property type="project" value="InterPro"/>
</dbReference>
<dbReference type="SMART" id="SM00984">
    <property type="entry name" value="UDPG_MGDP_dh_C"/>
    <property type="match status" value="1"/>
</dbReference>
<dbReference type="PIRSF" id="PIRSF500134">
    <property type="entry name" value="UDPglc_DH_bac"/>
    <property type="match status" value="1"/>
</dbReference>
<evidence type="ECO:0000256" key="10">
    <source>
        <dbReference type="PIRSR" id="PIRSR500134-2"/>
    </source>
</evidence>
<dbReference type="InterPro" id="IPR001732">
    <property type="entry name" value="UDP-Glc/GDP-Man_DH_N"/>
</dbReference>
<dbReference type="Proteomes" id="UP000464657">
    <property type="component" value="Chromosome"/>
</dbReference>
<dbReference type="GO" id="GO:0006065">
    <property type="term" value="P:UDP-glucuronate biosynthetic process"/>
    <property type="evidence" value="ECO:0007669"/>
    <property type="project" value="UniProtKB-UniPathway"/>
</dbReference>
<evidence type="ECO:0000259" key="12">
    <source>
        <dbReference type="SMART" id="SM00984"/>
    </source>
</evidence>
<feature type="binding site" evidence="10">
    <location>
        <position position="258"/>
    </location>
    <ligand>
        <name>substrate</name>
    </ligand>
</feature>
<dbReference type="EC" id="1.1.1.22" evidence="3 8"/>
<dbReference type="SUPFAM" id="SSF48179">
    <property type="entry name" value="6-phosphogluconate dehydrogenase C-terminal domain-like"/>
    <property type="match status" value="1"/>
</dbReference>
<evidence type="ECO:0000256" key="4">
    <source>
        <dbReference type="ARBA" id="ARBA00015132"/>
    </source>
</evidence>
<feature type="binding site" evidence="11">
    <location>
        <position position="30"/>
    </location>
    <ligand>
        <name>NAD(+)</name>
        <dbReference type="ChEBI" id="CHEBI:57540"/>
    </ligand>
</feature>
<dbReference type="PANTHER" id="PTHR43750">
    <property type="entry name" value="UDP-GLUCOSE 6-DEHYDROGENASE TUAD"/>
    <property type="match status" value="1"/>
</dbReference>
<dbReference type="PANTHER" id="PTHR43750:SF3">
    <property type="entry name" value="UDP-GLUCOSE 6-DEHYDROGENASE TUAD"/>
    <property type="match status" value="1"/>
</dbReference>
<evidence type="ECO:0000256" key="9">
    <source>
        <dbReference type="PIRSR" id="PIRSR500134-1"/>
    </source>
</evidence>
<dbReference type="Gene3D" id="1.20.5.100">
    <property type="entry name" value="Cytochrome c1, transmembrane anchor, C-terminal"/>
    <property type="match status" value="1"/>
</dbReference>
<dbReference type="KEGG" id="kan:IMCC3317_28250"/>
<feature type="active site" description="Nucleophile" evidence="9">
    <location>
        <position position="261"/>
    </location>
</feature>
<comment type="catalytic activity">
    <reaction evidence="7 8">
        <text>UDP-alpha-D-glucose + 2 NAD(+) + H2O = UDP-alpha-D-glucuronate + 2 NADH + 3 H(+)</text>
        <dbReference type="Rhea" id="RHEA:23596"/>
        <dbReference type="ChEBI" id="CHEBI:15377"/>
        <dbReference type="ChEBI" id="CHEBI:15378"/>
        <dbReference type="ChEBI" id="CHEBI:57540"/>
        <dbReference type="ChEBI" id="CHEBI:57945"/>
        <dbReference type="ChEBI" id="CHEBI:58052"/>
        <dbReference type="ChEBI" id="CHEBI:58885"/>
        <dbReference type="EC" id="1.1.1.22"/>
    </reaction>
</comment>
<dbReference type="EMBL" id="CP019288">
    <property type="protein sequence ID" value="QHI37446.1"/>
    <property type="molecule type" value="Genomic_DNA"/>
</dbReference>
<dbReference type="InterPro" id="IPR036220">
    <property type="entry name" value="UDP-Glc/GDP-Man_DH_C_sf"/>
</dbReference>
<dbReference type="SUPFAM" id="SSF52413">
    <property type="entry name" value="UDP-glucose/GDP-mannose dehydrogenase C-terminal domain"/>
    <property type="match status" value="1"/>
</dbReference>
<evidence type="ECO:0000256" key="5">
    <source>
        <dbReference type="ARBA" id="ARBA00023002"/>
    </source>
</evidence>
<feature type="binding site" evidence="11">
    <location>
        <position position="329"/>
    </location>
    <ligand>
        <name>NAD(+)</name>
        <dbReference type="ChEBI" id="CHEBI:57540"/>
    </ligand>
</feature>
<evidence type="ECO:0000256" key="3">
    <source>
        <dbReference type="ARBA" id="ARBA00012954"/>
    </source>
</evidence>
<evidence type="ECO:0000256" key="7">
    <source>
        <dbReference type="ARBA" id="ARBA00047473"/>
    </source>
</evidence>
<feature type="binding site" evidence="11">
    <location>
        <position position="86"/>
    </location>
    <ligand>
        <name>NAD(+)</name>
        <dbReference type="ChEBI" id="CHEBI:57540"/>
    </ligand>
</feature>
<feature type="binding site" evidence="11">
    <location>
        <position position="121"/>
    </location>
    <ligand>
        <name>NAD(+)</name>
        <dbReference type="ChEBI" id="CHEBI:57540"/>
    </ligand>
</feature>
<feature type="binding site" evidence="10">
    <location>
        <begin position="250"/>
        <end position="254"/>
    </location>
    <ligand>
        <name>substrate</name>
    </ligand>
</feature>
<dbReference type="Gene3D" id="3.40.50.720">
    <property type="entry name" value="NAD(P)-binding Rossmann-like Domain"/>
    <property type="match status" value="2"/>
</dbReference>
<dbReference type="RefSeq" id="WP_160130071.1">
    <property type="nucleotide sequence ID" value="NZ_CP019288.1"/>
</dbReference>
<evidence type="ECO:0000256" key="1">
    <source>
        <dbReference type="ARBA" id="ARBA00004701"/>
    </source>
</evidence>
<proteinExistence type="inferred from homology"/>
<dbReference type="InterPro" id="IPR036291">
    <property type="entry name" value="NAD(P)-bd_dom_sf"/>
</dbReference>